<dbReference type="EMBL" id="JMIH01000034">
    <property type="protein sequence ID" value="KEO71887.1"/>
    <property type="molecule type" value="Genomic_DNA"/>
</dbReference>
<evidence type="ECO:0000313" key="4">
    <source>
        <dbReference type="Proteomes" id="UP000027821"/>
    </source>
</evidence>
<proteinExistence type="predicted"/>
<feature type="chain" id="PRO_5001697619" description="Xaa-Pro dipeptidyl-peptidase-like domain-containing protein" evidence="1">
    <location>
        <begin position="20"/>
        <end position="458"/>
    </location>
</feature>
<dbReference type="OrthoDB" id="9809549at2"/>
<evidence type="ECO:0000256" key="1">
    <source>
        <dbReference type="SAM" id="SignalP"/>
    </source>
</evidence>
<reference evidence="3 4" key="1">
    <citation type="submission" date="2014-04" db="EMBL/GenBank/DDBJ databases">
        <title>Characterization and application of a salt tolerant electro-active bacterium.</title>
        <authorList>
            <person name="Yang L."/>
            <person name="Wei S."/>
            <person name="Tay Q.X.M."/>
        </authorList>
    </citation>
    <scope>NUCLEOTIDE SEQUENCE [LARGE SCALE GENOMIC DNA]</scope>
    <source>
        <strain evidence="3 4">LY1</strain>
    </source>
</reference>
<evidence type="ECO:0000313" key="3">
    <source>
        <dbReference type="EMBL" id="KEO71887.1"/>
    </source>
</evidence>
<evidence type="ECO:0000259" key="2">
    <source>
        <dbReference type="Pfam" id="PF02129"/>
    </source>
</evidence>
<protein>
    <recommendedName>
        <fullName evidence="2">Xaa-Pro dipeptidyl-peptidase-like domain-containing protein</fullName>
    </recommendedName>
</protein>
<name>A0A074LDL7_9BACT</name>
<dbReference type="AlphaFoldDB" id="A0A074LDL7"/>
<dbReference type="Proteomes" id="UP000027821">
    <property type="component" value="Unassembled WGS sequence"/>
</dbReference>
<dbReference type="Pfam" id="PF02129">
    <property type="entry name" value="Peptidase_S15"/>
    <property type="match status" value="1"/>
</dbReference>
<feature type="domain" description="Xaa-Pro dipeptidyl-peptidase-like" evidence="2">
    <location>
        <begin position="139"/>
        <end position="391"/>
    </location>
</feature>
<dbReference type="PANTHER" id="PTHR43265">
    <property type="entry name" value="ESTERASE ESTD"/>
    <property type="match status" value="1"/>
</dbReference>
<feature type="signal peptide" evidence="1">
    <location>
        <begin position="1"/>
        <end position="19"/>
    </location>
</feature>
<dbReference type="RefSeq" id="WP_051720251.1">
    <property type="nucleotide sequence ID" value="NZ_JMIH01000034.1"/>
</dbReference>
<dbReference type="InterPro" id="IPR000383">
    <property type="entry name" value="Xaa-Pro-like_dom"/>
</dbReference>
<organism evidence="3 4">
    <name type="scientific">Anditalea andensis</name>
    <dbReference type="NCBI Taxonomy" id="1048983"/>
    <lineage>
        <taxon>Bacteria</taxon>
        <taxon>Pseudomonadati</taxon>
        <taxon>Bacteroidota</taxon>
        <taxon>Cytophagia</taxon>
        <taxon>Cytophagales</taxon>
        <taxon>Cytophagaceae</taxon>
        <taxon>Anditalea</taxon>
    </lineage>
</organism>
<gene>
    <name evidence="3" type="ORF">EL17_20415</name>
</gene>
<dbReference type="PANTHER" id="PTHR43265:SF1">
    <property type="entry name" value="ESTERASE ESTD"/>
    <property type="match status" value="1"/>
</dbReference>
<dbReference type="Gene3D" id="3.40.50.1820">
    <property type="entry name" value="alpha/beta hydrolase"/>
    <property type="match status" value="1"/>
</dbReference>
<dbReference type="eggNOG" id="COG1073">
    <property type="taxonomic scope" value="Bacteria"/>
</dbReference>
<keyword evidence="4" id="KW-1185">Reference proteome</keyword>
<keyword evidence="1" id="KW-0732">Signal</keyword>
<dbReference type="SUPFAM" id="SSF53474">
    <property type="entry name" value="alpha/beta-Hydrolases"/>
    <property type="match status" value="1"/>
</dbReference>
<comment type="caution">
    <text evidence="3">The sequence shown here is derived from an EMBL/GenBank/DDBJ whole genome shotgun (WGS) entry which is preliminary data.</text>
</comment>
<dbReference type="InterPro" id="IPR053145">
    <property type="entry name" value="AB_hydrolase_Est10"/>
</dbReference>
<dbReference type="InterPro" id="IPR029058">
    <property type="entry name" value="AB_hydrolase_fold"/>
</dbReference>
<dbReference type="STRING" id="1048983.EL17_20415"/>
<dbReference type="GO" id="GO:0052689">
    <property type="term" value="F:carboxylic ester hydrolase activity"/>
    <property type="evidence" value="ECO:0007669"/>
    <property type="project" value="TreeGrafter"/>
</dbReference>
<sequence length="458" mass="52343">MSKLSILIFFLFIFHFSNAQEITGNWYGQLRDREHLLLDVSKTDGKYSALLDIPEKSIFRTKFDSISYKDEQLFLRHEGLGYEFIGSIDGSIINGKITGSDSLSSLTWHREPLTKRTQIIDLPVPYYSENIPFWNTKEGIELAGTLTMPNVQGKFPAIVLITGSGAQNRDEEIMGHKPFLVLADHLTRNGIAVLRYDDRGTGESKGKFRPATAENYARDAQGAVQFLKNHPNILSDRIGLAGHSEGGNIAPLVATWEDINFLVLLAAPGVSNLDMYLKQLQMIFENDAPEDFERDFAHWEQVYRSMAQINDKEILKETLDPLFDTWMASIADDEFIVEGGREKYKRDQINSHTSEWYHYFLQFDVNQYLPKLDIPILALNGTKDFLVDADQNLEGLRKTFEAMGHPNYKLVELENVNHFFQPCKVGNFEEVYFLEETFSVQALQEISDWIKANVMGKD</sequence>
<accession>A0A074LDL7</accession>